<dbReference type="InterPro" id="IPR012901">
    <property type="entry name" value="CARME"/>
</dbReference>
<dbReference type="Proteomes" id="UP000697297">
    <property type="component" value="Unassembled WGS sequence"/>
</dbReference>
<evidence type="ECO:0000313" key="3">
    <source>
        <dbReference type="Proteomes" id="UP000697297"/>
    </source>
</evidence>
<evidence type="ECO:0008006" key="5">
    <source>
        <dbReference type="Google" id="ProtNLM"/>
    </source>
</evidence>
<proteinExistence type="predicted"/>
<dbReference type="EMBL" id="JAHLUN010000005">
    <property type="protein sequence ID" value="KAG7766064.1"/>
    <property type="molecule type" value="Genomic_DNA"/>
</dbReference>
<dbReference type="Pfam" id="PF07942">
    <property type="entry name" value="CARME"/>
    <property type="match status" value="1"/>
</dbReference>
<evidence type="ECO:0000313" key="1">
    <source>
        <dbReference type="EMBL" id="KAG7724575.1"/>
    </source>
</evidence>
<comment type="caution">
    <text evidence="1">The sequence shown here is derived from an EMBL/GenBank/DDBJ whole genome shotgun (WGS) entry which is preliminary data.</text>
</comment>
<dbReference type="CDD" id="cd02440">
    <property type="entry name" value="AdoMet_MTases"/>
    <property type="match status" value="1"/>
</dbReference>
<protein>
    <recommendedName>
        <fullName evidence="5">N2227-like protein</fullName>
    </recommendedName>
</protein>
<evidence type="ECO:0000313" key="2">
    <source>
        <dbReference type="EMBL" id="KAG7766064.1"/>
    </source>
</evidence>
<name>A0AAN6HYW4_9ASCO</name>
<accession>A0AAN6HYW4</accession>
<dbReference type="GO" id="GO:0008757">
    <property type="term" value="F:S-adenosylmethionine-dependent methyltransferase activity"/>
    <property type="evidence" value="ECO:0007669"/>
    <property type="project" value="InterPro"/>
</dbReference>
<dbReference type="PANTHER" id="PTHR12303">
    <property type="entry name" value="CARNOSINE N-METHYLTRANSFERASE"/>
    <property type="match status" value="1"/>
</dbReference>
<dbReference type="SMART" id="SM01296">
    <property type="entry name" value="N2227"/>
    <property type="match status" value="1"/>
</dbReference>
<dbReference type="Gene3D" id="3.40.50.150">
    <property type="entry name" value="Vaccinia Virus protein VP39"/>
    <property type="match status" value="1"/>
</dbReference>
<dbReference type="InterPro" id="IPR029063">
    <property type="entry name" value="SAM-dependent_MTases_sf"/>
</dbReference>
<sequence length="416" mass="47191">MRQETAVLVSKLCTVVIAHYLLSTLLPHSRVPTIVSAVFASSAISQSSMFLRLRQRLASLAAGPGAVSQDRSRSQLLLAVNEMRQYLARGKAWNEKKRQLYKTMSWRQQKMVAQTGYQAKMNKVDATLAENYKLLQDCVAQTVRKHNISTLELKLAADQARLRPQTDHHKVIESLCHFARDWSPAFDREVVPILDYVRTQLARLDLAKTSVVVPGSGLGRVAHEIARLGAKEVVSVEFSWYMLLLNEFVYADSPRRYQVYPYVHNYSNHAATQNQFRAVELRQRAKPANLSVQHGDFTSFTAARFRQEPHHVAIVTCFFLDTAENLMDYFDAVARVADAARGDVLWINVGPLKYGTAAKAELSHEEIRKLRGVCGWQLVDERPTPEMLGYLTDTEGLWQGYYGVTMWTCKRAPENM</sequence>
<dbReference type="PANTHER" id="PTHR12303:SF11">
    <property type="entry name" value="AER338CP"/>
    <property type="match status" value="1"/>
</dbReference>
<gene>
    <name evidence="1" type="ORF">KL933_004769</name>
    <name evidence="2" type="ORF">KL946_002244</name>
</gene>
<evidence type="ECO:0000313" key="4">
    <source>
        <dbReference type="Proteomes" id="UP000738402"/>
    </source>
</evidence>
<dbReference type="Proteomes" id="UP000738402">
    <property type="component" value="Unassembled WGS sequence"/>
</dbReference>
<keyword evidence="3" id="KW-1185">Reference proteome</keyword>
<dbReference type="AlphaFoldDB" id="A0AAN6HYW4"/>
<dbReference type="SUPFAM" id="SSF53335">
    <property type="entry name" value="S-adenosyl-L-methionine-dependent methyltransferases"/>
    <property type="match status" value="1"/>
</dbReference>
<organism evidence="1 4">
    <name type="scientific">Ogataea haglerorum</name>
    <dbReference type="NCBI Taxonomy" id="1937702"/>
    <lineage>
        <taxon>Eukaryota</taxon>
        <taxon>Fungi</taxon>
        <taxon>Dikarya</taxon>
        <taxon>Ascomycota</taxon>
        <taxon>Saccharomycotina</taxon>
        <taxon>Pichiomycetes</taxon>
        <taxon>Pichiales</taxon>
        <taxon>Pichiaceae</taxon>
        <taxon>Ogataea</taxon>
    </lineage>
</organism>
<dbReference type="EMBL" id="JAHLUH010000016">
    <property type="protein sequence ID" value="KAG7724575.1"/>
    <property type="molecule type" value="Genomic_DNA"/>
</dbReference>
<reference evidence="1 3" key="1">
    <citation type="journal article" date="2021" name="G3 (Bethesda)">
        <title>Genomic diversity, chromosomal rearrangements, and interspecies hybridization in the ogataea polymorpha species complex.</title>
        <authorList>
            <person name="Hanson S.J."/>
            <person name="Cinneide E.O."/>
            <person name="Salzberg L.I."/>
            <person name="Wolfe K.H."/>
            <person name="McGowan J."/>
            <person name="Fitzpatrick D.A."/>
            <person name="Matlin K."/>
        </authorList>
    </citation>
    <scope>NUCLEOTIDE SEQUENCE</scope>
    <source>
        <strain evidence="2">81-436-3</strain>
        <strain evidence="1">83-405-1</strain>
    </source>
</reference>